<dbReference type="AlphaFoldDB" id="A0A8S1QAM3"/>
<comment type="caution">
    <text evidence="1">The sequence shown here is derived from an EMBL/GenBank/DDBJ whole genome shotgun (WGS) entry which is preliminary data.</text>
</comment>
<dbReference type="EMBL" id="CAJJDN010000100">
    <property type="protein sequence ID" value="CAD8112413.1"/>
    <property type="molecule type" value="Genomic_DNA"/>
</dbReference>
<dbReference type="PANTHER" id="PTHR33706:SF1">
    <property type="entry name" value="TPR REPEAT PROTEIN"/>
    <property type="match status" value="1"/>
</dbReference>
<keyword evidence="2" id="KW-1185">Reference proteome</keyword>
<proteinExistence type="predicted"/>
<reference evidence="1" key="1">
    <citation type="submission" date="2021-01" db="EMBL/GenBank/DDBJ databases">
        <authorList>
            <consortium name="Genoscope - CEA"/>
            <person name="William W."/>
        </authorList>
    </citation>
    <scope>NUCLEOTIDE SEQUENCE</scope>
</reference>
<dbReference type="OrthoDB" id="10688904at2759"/>
<dbReference type="Proteomes" id="UP000692954">
    <property type="component" value="Unassembled WGS sequence"/>
</dbReference>
<organism evidence="1 2">
    <name type="scientific">Paramecium sonneborni</name>
    <dbReference type="NCBI Taxonomy" id="65129"/>
    <lineage>
        <taxon>Eukaryota</taxon>
        <taxon>Sar</taxon>
        <taxon>Alveolata</taxon>
        <taxon>Ciliophora</taxon>
        <taxon>Intramacronucleata</taxon>
        <taxon>Oligohymenophorea</taxon>
        <taxon>Peniculida</taxon>
        <taxon>Parameciidae</taxon>
        <taxon>Paramecium</taxon>
    </lineage>
</organism>
<evidence type="ECO:0000313" key="1">
    <source>
        <dbReference type="EMBL" id="CAD8112413.1"/>
    </source>
</evidence>
<dbReference type="PANTHER" id="PTHR33706">
    <property type="entry name" value="MORN VARIANT REPEAT PROTEIN"/>
    <property type="match status" value="1"/>
</dbReference>
<evidence type="ECO:0000313" key="2">
    <source>
        <dbReference type="Proteomes" id="UP000692954"/>
    </source>
</evidence>
<sequence>MNSEKMYNFFKINSGGKTDINGQKNGWWVELNDSIIESHNQVSHYCGEYQEGKKIGRWDTKIKFNIFDEFQVIGGGEYDLNEMKIGQWVELITNFSQNNQVQYLGFYKKGQKYGQWNTLLRQENDFDIIGGGFYEKGVKIGKWMELSSKNDCKFNHIGEYDKGLKINRWNIIFTKYDTDDYKIIGGGLYNLKGIKHGKWVEIQNEHENFNIVAYIGEYKNGKKIGKWEIIQGSTEMNQYQMIGGGCYDINGLEQGLWTEIEQFSFKFSVISIGKYLEGKKCQKWETMYRLYKEDEFVKLGTGCFDKNGIKQGDWVEIHSNFENHQITYHGFYQDGVKIDKWQTYYQEEGQDDFAIIGGGCFDKNGFKQGKWMELHENFNDDMKISYQGDYLLGKKIGRWDTLQLQDDQYIQNSHNYSRSSSQNYMTPDDSSIDSSSFQGFNPIQNKFQQNFQKDQKMQEDCNVHQEDDGQIIFNSKQFQIIGGGQFDMNEKKDGFWIENNLVNSSYFDQIQSKGNYNQGKKVGNWIIGCFRYIEKKMGGGQYDENGIKQGIWLELQSYQDNYYFDQQDCLINFGEYKDGLKIGRWDTLQLQPQKKLYYQIIGGGFFNQNSIKYGEWVEIVKNCGFSDMITIYKGEYKNGKKFGKWEIKQSSNQDYYKFRPIFGGLYDMDGRKQNLWLEEQCGSSYKLSSKNLIFFGNYRNGQKIGQWDYMDIGEDGSTQIFTDGGLYDENGMKHGMWYLNSKNQFTSKFYSVEYKNGFRINAWKQDLQMINLL</sequence>
<protein>
    <submittedName>
        <fullName evidence="1">Uncharacterized protein</fullName>
    </submittedName>
</protein>
<gene>
    <name evidence="1" type="ORF">PSON_ATCC_30995.1.T1000193</name>
</gene>
<accession>A0A8S1QAM3</accession>
<name>A0A8S1QAM3_9CILI</name>